<name>A1K8E0_AZOSB</name>
<evidence type="ECO:0000256" key="3">
    <source>
        <dbReference type="ARBA" id="ARBA00022475"/>
    </source>
</evidence>
<dbReference type="PANTHER" id="PTHR23517">
    <property type="entry name" value="RESISTANCE PROTEIN MDTM, PUTATIVE-RELATED-RELATED"/>
    <property type="match status" value="1"/>
</dbReference>
<feature type="transmembrane region" description="Helical" evidence="7">
    <location>
        <begin position="124"/>
        <end position="143"/>
    </location>
</feature>
<dbReference type="PANTHER" id="PTHR23517:SF3">
    <property type="entry name" value="INTEGRAL MEMBRANE TRANSPORT PROTEIN"/>
    <property type="match status" value="1"/>
</dbReference>
<feature type="transmembrane region" description="Helical" evidence="7">
    <location>
        <begin position="357"/>
        <end position="376"/>
    </location>
</feature>
<dbReference type="eggNOG" id="COG2814">
    <property type="taxonomic scope" value="Bacteria"/>
</dbReference>
<dbReference type="PROSITE" id="PS50850">
    <property type="entry name" value="MFS"/>
    <property type="match status" value="1"/>
</dbReference>
<evidence type="ECO:0000256" key="1">
    <source>
        <dbReference type="ARBA" id="ARBA00004651"/>
    </source>
</evidence>
<dbReference type="InterPro" id="IPR050171">
    <property type="entry name" value="MFS_Transporters"/>
</dbReference>
<dbReference type="GO" id="GO:0022857">
    <property type="term" value="F:transmembrane transporter activity"/>
    <property type="evidence" value="ECO:0007669"/>
    <property type="project" value="InterPro"/>
</dbReference>
<dbReference type="Gene3D" id="1.20.1250.20">
    <property type="entry name" value="MFS general substrate transporter like domains"/>
    <property type="match status" value="2"/>
</dbReference>
<proteinExistence type="predicted"/>
<keyword evidence="6 7" id="KW-0472">Membrane</keyword>
<feature type="domain" description="Major facilitator superfamily (MFS) profile" evidence="8">
    <location>
        <begin position="1"/>
        <end position="380"/>
    </location>
</feature>
<feature type="transmembrane region" description="Helical" evidence="7">
    <location>
        <begin position="267"/>
        <end position="285"/>
    </location>
</feature>
<evidence type="ECO:0000256" key="5">
    <source>
        <dbReference type="ARBA" id="ARBA00022989"/>
    </source>
</evidence>
<dbReference type="InterPro" id="IPR011701">
    <property type="entry name" value="MFS"/>
</dbReference>
<protein>
    <submittedName>
        <fullName evidence="9">Permease, member of the MFS transporter</fullName>
    </submittedName>
</protein>
<evidence type="ECO:0000256" key="7">
    <source>
        <dbReference type="SAM" id="Phobius"/>
    </source>
</evidence>
<dbReference type="Pfam" id="PF07690">
    <property type="entry name" value="MFS_1"/>
    <property type="match status" value="2"/>
</dbReference>
<dbReference type="AlphaFoldDB" id="A1K8E0"/>
<feature type="transmembrane region" description="Helical" evidence="7">
    <location>
        <begin position="60"/>
        <end position="78"/>
    </location>
</feature>
<feature type="transmembrane region" description="Helical" evidence="7">
    <location>
        <begin position="237"/>
        <end position="255"/>
    </location>
</feature>
<dbReference type="RefSeq" id="WP_011766208.1">
    <property type="nucleotide sequence ID" value="NC_008702.1"/>
</dbReference>
<evidence type="ECO:0000256" key="2">
    <source>
        <dbReference type="ARBA" id="ARBA00022448"/>
    </source>
</evidence>
<keyword evidence="4 7" id="KW-0812">Transmembrane</keyword>
<sequence>MGLTLGMTRTVIPALAESEFGVARDAFGLLAAFLVAFGVVKGAMNFVAGRLSERIGRRRVLLLGWWIALPIPLLVWYAPGWNWIVAAMLLLGINQGLTWSMTQTAALDLTRADERGLTVGLNELAGYLGVALAGLATAYLAELAPVRETLLGFGLAVIALALLLGHRVTETLPWAHGAAGPAGPVPGTREIFLKVSWRDRRLAALSQAGLVEKFVDALVWACLPALLFQRGLPLRQIGWIVGTYGVVWGCAQIFTGKLSDRIGRQPPNVWGMWICAGGVALMALAHGLAAWTIAAAVTGAGMALLYPNLSAAVADLAAPAWRGSAIGIYRFWRDLGYAIGGVALGLVTHLGGGLEAAFWFVAIAMAGSGALLWRFGEESHPRLAPRLRTAQPPA</sequence>
<dbReference type="InterPro" id="IPR005829">
    <property type="entry name" value="Sugar_transporter_CS"/>
</dbReference>
<keyword evidence="3" id="KW-1003">Cell membrane</keyword>
<evidence type="ECO:0000256" key="4">
    <source>
        <dbReference type="ARBA" id="ARBA00022692"/>
    </source>
</evidence>
<dbReference type="InterPro" id="IPR036259">
    <property type="entry name" value="MFS_trans_sf"/>
</dbReference>
<dbReference type="KEGG" id="azo:azo2478"/>
<keyword evidence="10" id="KW-1185">Reference proteome</keyword>
<dbReference type="Proteomes" id="UP000002588">
    <property type="component" value="Chromosome"/>
</dbReference>
<feature type="transmembrane region" description="Helical" evidence="7">
    <location>
        <begin position="335"/>
        <end position="351"/>
    </location>
</feature>
<evidence type="ECO:0000259" key="8">
    <source>
        <dbReference type="PROSITE" id="PS50850"/>
    </source>
</evidence>
<comment type="subcellular location">
    <subcellularLocation>
        <location evidence="1">Cell membrane</location>
        <topology evidence="1">Multi-pass membrane protein</topology>
    </subcellularLocation>
</comment>
<evidence type="ECO:0000313" key="10">
    <source>
        <dbReference type="Proteomes" id="UP000002588"/>
    </source>
</evidence>
<dbReference type="GO" id="GO:0005886">
    <property type="term" value="C:plasma membrane"/>
    <property type="evidence" value="ECO:0007669"/>
    <property type="project" value="UniProtKB-SubCell"/>
</dbReference>
<feature type="transmembrane region" description="Helical" evidence="7">
    <location>
        <begin position="291"/>
        <end position="314"/>
    </location>
</feature>
<accession>A1K8E0</accession>
<reference evidence="9 10" key="1">
    <citation type="journal article" date="2006" name="Nat. Biotechnol.">
        <title>Complete genome of the mutualistic, N2-fixing grass endophyte Azoarcus sp. strain BH72.</title>
        <authorList>
            <person name="Krause A."/>
            <person name="Ramakumar A."/>
            <person name="Bartels D."/>
            <person name="Battistoni F."/>
            <person name="Bekel T."/>
            <person name="Boch J."/>
            <person name="Boehm M."/>
            <person name="Friedrich F."/>
            <person name="Hurek T."/>
            <person name="Krause L."/>
            <person name="Linke B."/>
            <person name="McHardy A.C."/>
            <person name="Sarkar A."/>
            <person name="Schneiker S."/>
            <person name="Syed A.A."/>
            <person name="Thauer R."/>
            <person name="Vorhoelter F.-J."/>
            <person name="Weidner S."/>
            <person name="Puehler A."/>
            <person name="Reinhold-Hurek B."/>
            <person name="Kaiser O."/>
            <person name="Goesmann A."/>
        </authorList>
    </citation>
    <scope>NUCLEOTIDE SEQUENCE [LARGE SCALE GENOMIC DNA]</scope>
    <source>
        <strain evidence="9 10">BH72</strain>
    </source>
</reference>
<dbReference type="STRING" id="62928.azo2478"/>
<dbReference type="SUPFAM" id="SSF103473">
    <property type="entry name" value="MFS general substrate transporter"/>
    <property type="match status" value="1"/>
</dbReference>
<keyword evidence="2" id="KW-0813">Transport</keyword>
<gene>
    <name evidence="9" type="ordered locus">azo2478</name>
</gene>
<organism evidence="9 10">
    <name type="scientific">Azoarcus sp. (strain BH72)</name>
    <dbReference type="NCBI Taxonomy" id="418699"/>
    <lineage>
        <taxon>Bacteria</taxon>
        <taxon>Pseudomonadati</taxon>
        <taxon>Pseudomonadota</taxon>
        <taxon>Betaproteobacteria</taxon>
        <taxon>Rhodocyclales</taxon>
        <taxon>Zoogloeaceae</taxon>
        <taxon>Azoarcus</taxon>
    </lineage>
</organism>
<keyword evidence="5 7" id="KW-1133">Transmembrane helix</keyword>
<dbReference type="InterPro" id="IPR020846">
    <property type="entry name" value="MFS_dom"/>
</dbReference>
<feature type="transmembrane region" description="Helical" evidence="7">
    <location>
        <begin position="26"/>
        <end position="48"/>
    </location>
</feature>
<feature type="transmembrane region" description="Helical" evidence="7">
    <location>
        <begin position="150"/>
        <end position="168"/>
    </location>
</feature>
<dbReference type="HOGENOM" id="CLU_035002_0_0_4"/>
<evidence type="ECO:0000313" key="9">
    <source>
        <dbReference type="EMBL" id="CAL95095.1"/>
    </source>
</evidence>
<evidence type="ECO:0000256" key="6">
    <source>
        <dbReference type="ARBA" id="ARBA00023136"/>
    </source>
</evidence>
<dbReference type="EMBL" id="AM406670">
    <property type="protein sequence ID" value="CAL95095.1"/>
    <property type="molecule type" value="Genomic_DNA"/>
</dbReference>
<dbReference type="PROSITE" id="PS00216">
    <property type="entry name" value="SUGAR_TRANSPORT_1"/>
    <property type="match status" value="1"/>
</dbReference>